<reference evidence="3 4" key="1">
    <citation type="submission" date="2021-06" db="EMBL/GenBank/DDBJ databases">
        <title>Caerostris extrusa draft genome.</title>
        <authorList>
            <person name="Kono N."/>
            <person name="Arakawa K."/>
        </authorList>
    </citation>
    <scope>NUCLEOTIDE SEQUENCE [LARGE SCALE GENOMIC DNA]</scope>
</reference>
<name>A0AAV4UBB7_CAEEX</name>
<keyword evidence="2" id="KW-0812">Transmembrane</keyword>
<protein>
    <submittedName>
        <fullName evidence="3">Uncharacterized protein</fullName>
    </submittedName>
</protein>
<evidence type="ECO:0000313" key="4">
    <source>
        <dbReference type="Proteomes" id="UP001054945"/>
    </source>
</evidence>
<accession>A0AAV4UBB7</accession>
<evidence type="ECO:0000256" key="2">
    <source>
        <dbReference type="SAM" id="Phobius"/>
    </source>
</evidence>
<dbReference type="EMBL" id="BPLR01012603">
    <property type="protein sequence ID" value="GIY55074.1"/>
    <property type="molecule type" value="Genomic_DNA"/>
</dbReference>
<evidence type="ECO:0000313" key="3">
    <source>
        <dbReference type="EMBL" id="GIY55074.1"/>
    </source>
</evidence>
<dbReference type="AlphaFoldDB" id="A0AAV4UBB7"/>
<gene>
    <name evidence="3" type="ORF">CEXT_668311</name>
</gene>
<proteinExistence type="predicted"/>
<feature type="transmembrane region" description="Helical" evidence="2">
    <location>
        <begin position="80"/>
        <end position="101"/>
    </location>
</feature>
<evidence type="ECO:0000256" key="1">
    <source>
        <dbReference type="SAM" id="MobiDB-lite"/>
    </source>
</evidence>
<sequence length="102" mass="11509">MVRKSSQYRMLLHPTPPNEQNSVQESNEIVSPYGFMGQKNAQLLLISALSLMVLAPRSPRSPLQRRNSNRRALSQLKISHALHLSCLTNILNTPLIFFVLVS</sequence>
<dbReference type="Proteomes" id="UP001054945">
    <property type="component" value="Unassembled WGS sequence"/>
</dbReference>
<keyword evidence="4" id="KW-1185">Reference proteome</keyword>
<keyword evidence="2" id="KW-0472">Membrane</keyword>
<comment type="caution">
    <text evidence="3">The sequence shown here is derived from an EMBL/GenBank/DDBJ whole genome shotgun (WGS) entry which is preliminary data.</text>
</comment>
<organism evidence="3 4">
    <name type="scientific">Caerostris extrusa</name>
    <name type="common">Bark spider</name>
    <name type="synonym">Caerostris bankana</name>
    <dbReference type="NCBI Taxonomy" id="172846"/>
    <lineage>
        <taxon>Eukaryota</taxon>
        <taxon>Metazoa</taxon>
        <taxon>Ecdysozoa</taxon>
        <taxon>Arthropoda</taxon>
        <taxon>Chelicerata</taxon>
        <taxon>Arachnida</taxon>
        <taxon>Araneae</taxon>
        <taxon>Araneomorphae</taxon>
        <taxon>Entelegynae</taxon>
        <taxon>Araneoidea</taxon>
        <taxon>Araneidae</taxon>
        <taxon>Caerostris</taxon>
    </lineage>
</organism>
<keyword evidence="2" id="KW-1133">Transmembrane helix</keyword>
<feature type="region of interest" description="Disordered" evidence="1">
    <location>
        <begin position="1"/>
        <end position="25"/>
    </location>
</feature>